<geneLocation type="mitochondrion" evidence="3"/>
<evidence type="ECO:0000256" key="1">
    <source>
        <dbReference type="SAM" id="MobiDB-lite"/>
    </source>
</evidence>
<accession>S5TG16</accession>
<dbReference type="EMBL" id="KC993191">
    <property type="protein sequence ID" value="AGS44397.1"/>
    <property type="molecule type" value="Genomic_DNA"/>
</dbReference>
<name>S5TG16_9ASCO</name>
<keyword evidence="2" id="KW-0812">Transmembrane</keyword>
<gene>
    <name evidence="3" type="primary">orf382</name>
</gene>
<keyword evidence="2" id="KW-0472">Membrane</keyword>
<evidence type="ECO:0008006" key="4">
    <source>
        <dbReference type="Google" id="ProtNLM"/>
    </source>
</evidence>
<evidence type="ECO:0000313" key="3">
    <source>
        <dbReference type="EMBL" id="AGS44397.1"/>
    </source>
</evidence>
<feature type="compositionally biased region" description="Low complexity" evidence="1">
    <location>
        <begin position="62"/>
        <end position="86"/>
    </location>
</feature>
<dbReference type="AlphaFoldDB" id="S5TG16"/>
<protein>
    <recommendedName>
        <fullName evidence="4">Homing endonuclease LAGLIDADG domain-containing protein</fullName>
    </recommendedName>
</protein>
<feature type="region of interest" description="Disordered" evidence="1">
    <location>
        <begin position="62"/>
        <end position="89"/>
    </location>
</feature>
<feature type="transmembrane region" description="Helical" evidence="2">
    <location>
        <begin position="15"/>
        <end position="36"/>
    </location>
</feature>
<dbReference type="RefSeq" id="YP_008475083.1">
    <property type="nucleotide sequence ID" value="NC_022165.1"/>
</dbReference>
<dbReference type="InterPro" id="IPR027434">
    <property type="entry name" value="Homing_endonucl"/>
</dbReference>
<keyword evidence="3" id="KW-0496">Mitochondrion</keyword>
<sequence>MVFNFKYYFNNLKAMLYSIISDISELINYIIFLLYYNNNYSYININNHILLSKEFNNDDINDNTNNNEVSDNNHINDNNNNHITNNPSSIKENNISTKDKLISLIEKKHGEKWVKNYKNYTLKELKILLDKDINIFNKKYWDNVLKNKDIEYNEYYKYSILLGLALSGLKFKPNDKRYYYTHTLKDITYISGLRNVLIYFNLITGKLGKKQVYKNKNDKKYNNIVIHLRKLDNKYIVPLLSGLFRYNKWTNKWEMRLINKHLFGNYFTWISLGIWLYEKRIHSDKGGYIKLYDDSLKHINDIIFLHEYIKTKFNLDISLYVEEEKKNNVESHNNELNDNTRVSQYKMYIKKNSLDRIRLNLSEYFTTEFIDDIFENDRRSNK</sequence>
<dbReference type="SUPFAM" id="SSF55608">
    <property type="entry name" value="Homing endonucleases"/>
    <property type="match status" value="1"/>
</dbReference>
<reference evidence="3" key="1">
    <citation type="submission" date="2013-04" db="EMBL/GenBank/DDBJ databases">
        <authorList>
            <person name="Valach M."/>
            <person name="Hegedusova E."/>
            <person name="Brejova B."/>
            <person name="Nosek J."/>
        </authorList>
    </citation>
    <scope>NUCLEOTIDE SEQUENCE</scope>
    <source>
        <strain evidence="3">CBS 6075</strain>
    </source>
</reference>
<proteinExistence type="predicted"/>
<keyword evidence="2" id="KW-1133">Transmembrane helix</keyword>
<organism evidence="3">
    <name type="scientific">Ogataea philodendri</name>
    <dbReference type="NCBI Taxonomy" id="1378263"/>
    <lineage>
        <taxon>Eukaryota</taxon>
        <taxon>Fungi</taxon>
        <taxon>Dikarya</taxon>
        <taxon>Ascomycota</taxon>
        <taxon>Saccharomycotina</taxon>
        <taxon>Pichiomycetes</taxon>
        <taxon>Pichiales</taxon>
        <taxon>Pichiaceae</taxon>
        <taxon>Ogataea</taxon>
    </lineage>
</organism>
<dbReference type="GeneID" id="16694842"/>
<evidence type="ECO:0000256" key="2">
    <source>
        <dbReference type="SAM" id="Phobius"/>
    </source>
</evidence>